<dbReference type="EMBL" id="JAUJDW010000004">
    <property type="protein sequence ID" value="KAK0663105.1"/>
    <property type="molecule type" value="Genomic_DNA"/>
</dbReference>
<accession>A0AA39Z451</accession>
<dbReference type="Proteomes" id="UP001175001">
    <property type="component" value="Unassembled WGS sequence"/>
</dbReference>
<dbReference type="AlphaFoldDB" id="A0AA39Z451"/>
<feature type="compositionally biased region" description="Polar residues" evidence="1">
    <location>
        <begin position="98"/>
        <end position="119"/>
    </location>
</feature>
<evidence type="ECO:0000256" key="1">
    <source>
        <dbReference type="SAM" id="MobiDB-lite"/>
    </source>
</evidence>
<feature type="region of interest" description="Disordered" evidence="1">
    <location>
        <begin position="586"/>
        <end position="822"/>
    </location>
</feature>
<feature type="compositionally biased region" description="Low complexity" evidence="1">
    <location>
        <begin position="472"/>
        <end position="491"/>
    </location>
</feature>
<name>A0AA39Z451_9PEZI</name>
<feature type="compositionally biased region" description="Low complexity" evidence="1">
    <location>
        <begin position="681"/>
        <end position="705"/>
    </location>
</feature>
<gene>
    <name evidence="2" type="ORF">DIS24_g1475</name>
</gene>
<feature type="compositionally biased region" description="Polar residues" evidence="1">
    <location>
        <begin position="239"/>
        <end position="257"/>
    </location>
</feature>
<protein>
    <submittedName>
        <fullName evidence="2">Uncharacterized protein</fullName>
    </submittedName>
</protein>
<proteinExistence type="predicted"/>
<sequence length="863" mass="91581">MQRFSAIPNKFSADGNKRASAVKPASNPFSFNSYAFRPAPQPSAPNLPVDPAELTRRLERYLASLEPGSDAAAPPARPSAISRQASSSSVTAARHAASSGQQQQSRNGANQPLLNPRTKSATASAHSPASPNTGTAASLSKKSSHAALNNGNTALLASSRAVAESLPYATAPRSNEDLVTLEALRQEARRATRRSLALHASKGLNAPVAAGELARRLNALAGNGAVNSAGNNDPLLALKSSSPVMGNSNVKRSSSARANEKRVRAPGTDLRKSSSMRLATLELELEKMRTKEAHGSRRSTRRSMPLVGADADQLWRVYVSTQRGTNTQAMAPERQQKSVRKSASARRARPTNTSELDVMRGDGGKILQKSRSTGCVEGSDGTQANGELGKSGEHVFGRRPDWSQRDEMEKFSSHHPLHLHVPGLGRNSLTTEVPSGDERGFASDGERKRMNRTPEVKTSHRQSVRVADVSKRASSPAAPARRGPPQLPALLHIPSLHSSDEIITLQQAPSSSSPLSPTTVPSPSITLSPVDSSDTIPMHPGFGPTKNSTNPLVSMRTSSSPTLPPLRRSSSFEARIPQHLFYSSEDGQLHGEQSPHHHSFPGKASGKAAMALAPLPEISPLPAPDRFSKRPSMAPRQKSSSTTVTTTSTGQRSTSTTKTTASAYAATNKARGQREYGTVMSPVSASAPSSVPWPGPSQGRGARVMVGGGVGRPGQHQLQQHQRGVVREKRSQSAMEMRGGDEYSNNGNTNNKTPGRRKSVAFVSNSYPASASADASGRGVGPQGRETSSGGPTTGIQRSSTLPVKGKVGEDKDAEGHAAKNSTRLVFWRRDSGKAVDEAMLSGGEEHHVLRSPSRLAFWKKGK</sequence>
<feature type="region of interest" description="Disordered" evidence="1">
    <location>
        <begin position="325"/>
        <end position="398"/>
    </location>
</feature>
<evidence type="ECO:0000313" key="3">
    <source>
        <dbReference type="Proteomes" id="UP001175001"/>
    </source>
</evidence>
<feature type="compositionally biased region" description="Low complexity" evidence="1">
    <location>
        <begin position="639"/>
        <end position="667"/>
    </location>
</feature>
<feature type="region of interest" description="Disordered" evidence="1">
    <location>
        <begin position="1"/>
        <end position="144"/>
    </location>
</feature>
<feature type="compositionally biased region" description="Low complexity" evidence="1">
    <location>
        <begin position="509"/>
        <end position="530"/>
    </location>
</feature>
<feature type="region of interest" description="Disordered" evidence="1">
    <location>
        <begin position="238"/>
        <end position="272"/>
    </location>
</feature>
<organism evidence="2 3">
    <name type="scientific">Lasiodiplodia hormozganensis</name>
    <dbReference type="NCBI Taxonomy" id="869390"/>
    <lineage>
        <taxon>Eukaryota</taxon>
        <taxon>Fungi</taxon>
        <taxon>Dikarya</taxon>
        <taxon>Ascomycota</taxon>
        <taxon>Pezizomycotina</taxon>
        <taxon>Dothideomycetes</taxon>
        <taxon>Dothideomycetes incertae sedis</taxon>
        <taxon>Botryosphaeriales</taxon>
        <taxon>Botryosphaeriaceae</taxon>
        <taxon>Lasiodiplodia</taxon>
    </lineage>
</organism>
<feature type="compositionally biased region" description="Basic residues" evidence="1">
    <location>
        <begin position="337"/>
        <end position="349"/>
    </location>
</feature>
<feature type="compositionally biased region" description="Basic and acidic residues" evidence="1">
    <location>
        <begin position="436"/>
        <end position="458"/>
    </location>
</feature>
<feature type="compositionally biased region" description="Basic and acidic residues" evidence="1">
    <location>
        <begin position="807"/>
        <end position="818"/>
    </location>
</feature>
<reference evidence="2" key="1">
    <citation type="submission" date="2023-06" db="EMBL/GenBank/DDBJ databases">
        <title>Multi-omics analyses reveal the molecular pathogenesis toolkit of Lasiodiplodia hormozganensis, a cross-kingdom pathogen.</title>
        <authorList>
            <person name="Felix C."/>
            <person name="Meneses R."/>
            <person name="Goncalves M.F.M."/>
            <person name="Tilleman L."/>
            <person name="Duarte A.S."/>
            <person name="Jorrin-Novo J.V."/>
            <person name="Van De Peer Y."/>
            <person name="Deforce D."/>
            <person name="Van Nieuwerburgh F."/>
            <person name="Esteves A.C."/>
            <person name="Alves A."/>
        </authorList>
    </citation>
    <scope>NUCLEOTIDE SEQUENCE</scope>
    <source>
        <strain evidence="2">CBS 339.90</strain>
    </source>
</reference>
<feature type="compositionally biased region" description="Low complexity" evidence="1">
    <location>
        <begin position="120"/>
        <end position="144"/>
    </location>
</feature>
<feature type="compositionally biased region" description="Polar residues" evidence="1">
    <location>
        <begin position="785"/>
        <end position="802"/>
    </location>
</feature>
<evidence type="ECO:0000313" key="2">
    <source>
        <dbReference type="EMBL" id="KAK0663105.1"/>
    </source>
</evidence>
<feature type="compositionally biased region" description="Low complexity" evidence="1">
    <location>
        <begin position="69"/>
        <end position="94"/>
    </location>
</feature>
<comment type="caution">
    <text evidence="2">The sequence shown here is derived from an EMBL/GenBank/DDBJ whole genome shotgun (WGS) entry which is preliminary data.</text>
</comment>
<keyword evidence="3" id="KW-1185">Reference proteome</keyword>
<feature type="compositionally biased region" description="Polar residues" evidence="1">
    <location>
        <begin position="743"/>
        <end position="753"/>
    </location>
</feature>
<feature type="region of interest" description="Disordered" evidence="1">
    <location>
        <begin position="417"/>
        <end position="491"/>
    </location>
</feature>
<feature type="region of interest" description="Disordered" evidence="1">
    <location>
        <begin position="507"/>
        <end position="567"/>
    </location>
</feature>
<feature type="compositionally biased region" description="Low complexity" evidence="1">
    <location>
        <begin position="556"/>
        <end position="567"/>
    </location>
</feature>